<keyword evidence="4 6" id="KW-0238">DNA-binding</keyword>
<evidence type="ECO:0000256" key="5">
    <source>
        <dbReference type="ARBA" id="ARBA00023172"/>
    </source>
</evidence>
<comment type="similarity">
    <text evidence="2">Belongs to the 'phage' integrase family.</text>
</comment>
<keyword evidence="5" id="KW-0233">DNA recombination</keyword>
<dbReference type="SUPFAM" id="SSF56349">
    <property type="entry name" value="DNA breaking-rejoining enzymes"/>
    <property type="match status" value="1"/>
</dbReference>
<comment type="function">
    <text evidence="1">Site-specific tyrosine recombinase, which acts by catalyzing the cutting and rejoining of the recombining DNA molecules.</text>
</comment>
<sequence length="292" mass="33415">MLEIIESYKGYLLSNEKSENTVYAYVTDVNLYIKFLKSKDMEIYTSDDVAIKAYIQHLLEDGKSERSINRIVISLRSFYGFLKNSGKISDVPKISYKSSKNNKKLPQILTIEEVDKIIKSIEKNGVKGIRDNALLELMYATGMKVSELISLDVEDVNLDLSFVKCTDNKHYERLIPIGRSAIRALEEYMLVRDEVAESGVNKLFVNLNGKGLTRQGIWRIVKEYSHKAGIKKDVNLNTFRHSFAVHMLQNGANVRAVQKLLGNQVLTYMDTYYEIINSDKINLVYKNAHPRA</sequence>
<evidence type="ECO:0000313" key="10">
    <source>
        <dbReference type="Proteomes" id="UP001501764"/>
    </source>
</evidence>
<evidence type="ECO:0000256" key="1">
    <source>
        <dbReference type="ARBA" id="ARBA00003283"/>
    </source>
</evidence>
<dbReference type="InterPro" id="IPR044068">
    <property type="entry name" value="CB"/>
</dbReference>
<dbReference type="InterPro" id="IPR013762">
    <property type="entry name" value="Integrase-like_cat_sf"/>
</dbReference>
<accession>A0ABN1LLT3</accession>
<dbReference type="Proteomes" id="UP001501764">
    <property type="component" value="Unassembled WGS sequence"/>
</dbReference>
<dbReference type="InterPro" id="IPR002104">
    <property type="entry name" value="Integrase_catalytic"/>
</dbReference>
<dbReference type="PROSITE" id="PS51900">
    <property type="entry name" value="CB"/>
    <property type="match status" value="1"/>
</dbReference>
<feature type="domain" description="Core-binding (CB)" evidence="8">
    <location>
        <begin position="1"/>
        <end position="83"/>
    </location>
</feature>
<proteinExistence type="inferred from homology"/>
<dbReference type="Gene3D" id="1.10.150.130">
    <property type="match status" value="1"/>
</dbReference>
<comment type="caution">
    <text evidence="9">The sequence shown here is derived from an EMBL/GenBank/DDBJ whole genome shotgun (WGS) entry which is preliminary data.</text>
</comment>
<dbReference type="Gene3D" id="1.10.443.10">
    <property type="entry name" value="Intergrase catalytic core"/>
    <property type="match status" value="1"/>
</dbReference>
<protein>
    <submittedName>
        <fullName evidence="9">Site-specific tyrosine recombinase XerD</fullName>
    </submittedName>
</protein>
<dbReference type="InterPro" id="IPR011010">
    <property type="entry name" value="DNA_brk_join_enz"/>
</dbReference>
<name>A0ABN1LLT3_9CLOT</name>
<dbReference type="Pfam" id="PF02899">
    <property type="entry name" value="Phage_int_SAM_1"/>
    <property type="match status" value="1"/>
</dbReference>
<dbReference type="PANTHER" id="PTHR30349">
    <property type="entry name" value="PHAGE INTEGRASE-RELATED"/>
    <property type="match status" value="1"/>
</dbReference>
<evidence type="ECO:0000259" key="7">
    <source>
        <dbReference type="PROSITE" id="PS51898"/>
    </source>
</evidence>
<dbReference type="RefSeq" id="WP_045726335.1">
    <property type="nucleotide sequence ID" value="NZ_BAAACO010000001.1"/>
</dbReference>
<reference evidence="9 10" key="1">
    <citation type="journal article" date="2019" name="Int. J. Syst. Evol. Microbiol.">
        <title>The Global Catalogue of Microorganisms (GCM) 10K type strain sequencing project: providing services to taxonomists for standard genome sequencing and annotation.</title>
        <authorList>
            <consortium name="The Broad Institute Genomics Platform"/>
            <consortium name="The Broad Institute Genome Sequencing Center for Infectious Disease"/>
            <person name="Wu L."/>
            <person name="Ma J."/>
        </authorList>
    </citation>
    <scope>NUCLEOTIDE SEQUENCE [LARGE SCALE GENOMIC DNA]</scope>
    <source>
        <strain evidence="9 10">JCM 6485</strain>
    </source>
</reference>
<keyword evidence="10" id="KW-1185">Reference proteome</keyword>
<dbReference type="PANTHER" id="PTHR30349:SF81">
    <property type="entry name" value="TYROSINE RECOMBINASE XERC"/>
    <property type="match status" value="1"/>
</dbReference>
<dbReference type="GeneID" id="60853147"/>
<evidence type="ECO:0000313" key="9">
    <source>
        <dbReference type="EMBL" id="GAA0857694.1"/>
    </source>
</evidence>
<organism evidence="9 10">
    <name type="scientific">Clostridium nitritogenes</name>
    <dbReference type="NCBI Taxonomy" id="83340"/>
    <lineage>
        <taxon>Bacteria</taxon>
        <taxon>Bacillati</taxon>
        <taxon>Bacillota</taxon>
        <taxon>Clostridia</taxon>
        <taxon>Eubacteriales</taxon>
        <taxon>Clostridiaceae</taxon>
        <taxon>Clostridium</taxon>
    </lineage>
</organism>
<evidence type="ECO:0000256" key="6">
    <source>
        <dbReference type="PROSITE-ProRule" id="PRU01248"/>
    </source>
</evidence>
<feature type="domain" description="Tyr recombinase" evidence="7">
    <location>
        <begin position="104"/>
        <end position="286"/>
    </location>
</feature>
<evidence type="ECO:0000256" key="4">
    <source>
        <dbReference type="ARBA" id="ARBA00023125"/>
    </source>
</evidence>
<dbReference type="EMBL" id="BAAACO010000001">
    <property type="protein sequence ID" value="GAA0857694.1"/>
    <property type="molecule type" value="Genomic_DNA"/>
</dbReference>
<keyword evidence="3" id="KW-0229">DNA integration</keyword>
<evidence type="ECO:0000256" key="2">
    <source>
        <dbReference type="ARBA" id="ARBA00008857"/>
    </source>
</evidence>
<dbReference type="PROSITE" id="PS51898">
    <property type="entry name" value="TYR_RECOMBINASE"/>
    <property type="match status" value="1"/>
</dbReference>
<gene>
    <name evidence="9" type="primary">xerD</name>
    <name evidence="9" type="ORF">GCM10008916_12440</name>
</gene>
<dbReference type="Pfam" id="PF00589">
    <property type="entry name" value="Phage_integrase"/>
    <property type="match status" value="1"/>
</dbReference>
<dbReference type="InterPro" id="IPR004107">
    <property type="entry name" value="Integrase_SAM-like_N"/>
</dbReference>
<evidence type="ECO:0000259" key="8">
    <source>
        <dbReference type="PROSITE" id="PS51900"/>
    </source>
</evidence>
<dbReference type="InterPro" id="IPR010998">
    <property type="entry name" value="Integrase_recombinase_N"/>
</dbReference>
<evidence type="ECO:0000256" key="3">
    <source>
        <dbReference type="ARBA" id="ARBA00022908"/>
    </source>
</evidence>
<dbReference type="InterPro" id="IPR050090">
    <property type="entry name" value="Tyrosine_recombinase_XerCD"/>
</dbReference>